<dbReference type="PANTHER" id="PTHR21493">
    <property type="entry name" value="CGI-141-RELATED/LIPASE CONTAINING PROTEIN"/>
    <property type="match status" value="1"/>
</dbReference>
<evidence type="ECO:0000256" key="7">
    <source>
        <dbReference type="SAM" id="Phobius"/>
    </source>
</evidence>
<accession>A0A8J5XD09</accession>
<comment type="caution">
    <text evidence="8">The sequence shown here is derived from an EMBL/GenBank/DDBJ whole genome shotgun (WGS) entry which is preliminary data.</text>
</comment>
<dbReference type="InterPro" id="IPR007305">
    <property type="entry name" value="Vesicle_transpt_Got1/SFT2"/>
</dbReference>
<dbReference type="InterPro" id="IPR045176">
    <property type="entry name" value="Got1"/>
</dbReference>
<evidence type="ECO:0000256" key="1">
    <source>
        <dbReference type="ARBA" id="ARBA00004653"/>
    </source>
</evidence>
<dbReference type="PANTHER" id="PTHR21493:SF9">
    <property type="entry name" value="GOLGI TRANSPORT PROTEIN 1-RELATED"/>
    <property type="match status" value="1"/>
</dbReference>
<dbReference type="AlphaFoldDB" id="A0A8J5XD09"/>
<evidence type="ECO:0000313" key="8">
    <source>
        <dbReference type="EMBL" id="KAG8462119.1"/>
    </source>
</evidence>
<comment type="subcellular location">
    <subcellularLocation>
        <location evidence="1">Golgi apparatus membrane</location>
        <topology evidence="1">Multi-pass membrane protein</topology>
    </subcellularLocation>
</comment>
<evidence type="ECO:0000256" key="6">
    <source>
        <dbReference type="ARBA" id="ARBA00025799"/>
    </source>
</evidence>
<keyword evidence="3 7" id="KW-1133">Transmembrane helix</keyword>
<evidence type="ECO:0000256" key="5">
    <source>
        <dbReference type="ARBA" id="ARBA00023136"/>
    </source>
</evidence>
<keyword evidence="5 7" id="KW-0472">Membrane</keyword>
<evidence type="ECO:0000256" key="2">
    <source>
        <dbReference type="ARBA" id="ARBA00022692"/>
    </source>
</evidence>
<organism evidence="8 9">
    <name type="scientific">Diacronema lutheri</name>
    <name type="common">Unicellular marine alga</name>
    <name type="synonym">Monochrysis lutheri</name>
    <dbReference type="NCBI Taxonomy" id="2081491"/>
    <lineage>
        <taxon>Eukaryota</taxon>
        <taxon>Haptista</taxon>
        <taxon>Haptophyta</taxon>
        <taxon>Pavlovophyceae</taxon>
        <taxon>Pavlovales</taxon>
        <taxon>Pavlovaceae</taxon>
        <taxon>Diacronema</taxon>
    </lineage>
</organism>
<proteinExistence type="inferred from homology"/>
<keyword evidence="2 7" id="KW-0812">Transmembrane</keyword>
<reference evidence="8" key="1">
    <citation type="submission" date="2021-05" db="EMBL/GenBank/DDBJ databases">
        <title>The genome of the haptophyte Pavlova lutheri (Diacronema luteri, Pavlovales) - a model for lipid biosynthesis in eukaryotic algae.</title>
        <authorList>
            <person name="Hulatt C.J."/>
            <person name="Posewitz M.C."/>
        </authorList>
    </citation>
    <scope>NUCLEOTIDE SEQUENCE</scope>
    <source>
        <strain evidence="8">NIVA-4/92</strain>
    </source>
</reference>
<dbReference type="OMA" id="MWLTDAQ"/>
<name>A0A8J5XD09_DIALT</name>
<keyword evidence="4" id="KW-0333">Golgi apparatus</keyword>
<dbReference type="GO" id="GO:0042147">
    <property type="term" value="P:retrograde transport, endosome to Golgi"/>
    <property type="evidence" value="ECO:0007669"/>
    <property type="project" value="InterPro"/>
</dbReference>
<evidence type="ECO:0000313" key="9">
    <source>
        <dbReference type="Proteomes" id="UP000751190"/>
    </source>
</evidence>
<dbReference type="GO" id="GO:0000139">
    <property type="term" value="C:Golgi membrane"/>
    <property type="evidence" value="ECO:0007669"/>
    <property type="project" value="UniProtKB-SubCell"/>
</dbReference>
<comment type="similarity">
    <text evidence="6">Belongs to the GOT1 family.</text>
</comment>
<evidence type="ECO:0000256" key="3">
    <source>
        <dbReference type="ARBA" id="ARBA00022989"/>
    </source>
</evidence>
<dbReference type="GO" id="GO:0006888">
    <property type="term" value="P:endoplasmic reticulum to Golgi vesicle-mediated transport"/>
    <property type="evidence" value="ECO:0007669"/>
    <property type="project" value="InterPro"/>
</dbReference>
<gene>
    <name evidence="8" type="ORF">KFE25_011569</name>
</gene>
<sequence length="136" mass="15135">MDDLRKIGIGLTAVGLIFTTLGVLLLFDRTLLSMGNLLFLAGVPMIIGLKKTGKFFFQRRKLRGTACFLSGVLLVFVGWPFFGIVIEAFGFLNLFGDFFPVVLAFLRNMPVIGTFLQMPFVRAVTDRLVTKSRLPV</sequence>
<keyword evidence="9" id="KW-1185">Reference proteome</keyword>
<dbReference type="OrthoDB" id="204784at2759"/>
<protein>
    <submittedName>
        <fullName evidence="8">Uncharacterized protein</fullName>
    </submittedName>
</protein>
<feature type="transmembrane region" description="Helical" evidence="7">
    <location>
        <begin position="7"/>
        <end position="27"/>
    </location>
</feature>
<feature type="transmembrane region" description="Helical" evidence="7">
    <location>
        <begin position="62"/>
        <end position="82"/>
    </location>
</feature>
<dbReference type="Pfam" id="PF04178">
    <property type="entry name" value="Got1"/>
    <property type="match status" value="1"/>
</dbReference>
<feature type="transmembrane region" description="Helical" evidence="7">
    <location>
        <begin position="33"/>
        <end position="50"/>
    </location>
</feature>
<dbReference type="GO" id="GO:0005829">
    <property type="term" value="C:cytosol"/>
    <property type="evidence" value="ECO:0007669"/>
    <property type="project" value="GOC"/>
</dbReference>
<dbReference type="EMBL" id="JAGTXO010000022">
    <property type="protein sequence ID" value="KAG8462119.1"/>
    <property type="molecule type" value="Genomic_DNA"/>
</dbReference>
<evidence type="ECO:0000256" key="4">
    <source>
        <dbReference type="ARBA" id="ARBA00023034"/>
    </source>
</evidence>
<dbReference type="Proteomes" id="UP000751190">
    <property type="component" value="Unassembled WGS sequence"/>
</dbReference>